<dbReference type="AlphaFoldDB" id="A0AAV8P0S9"/>
<dbReference type="EMBL" id="JAQQAF010000009">
    <property type="protein sequence ID" value="KAJ8457866.1"/>
    <property type="molecule type" value="Genomic_DNA"/>
</dbReference>
<keyword evidence="3" id="KW-1185">Reference proteome</keyword>
<protein>
    <submittedName>
        <fullName evidence="2">Uncharacterized protein</fullName>
    </submittedName>
</protein>
<gene>
    <name evidence="2" type="ORF">OPV22_030792</name>
</gene>
<dbReference type="Proteomes" id="UP001222027">
    <property type="component" value="Unassembled WGS sequence"/>
</dbReference>
<evidence type="ECO:0000313" key="3">
    <source>
        <dbReference type="Proteomes" id="UP001222027"/>
    </source>
</evidence>
<proteinExistence type="predicted"/>
<accession>A0AAV8P0S9</accession>
<name>A0AAV8P0S9_ENSVE</name>
<evidence type="ECO:0000256" key="1">
    <source>
        <dbReference type="SAM" id="MobiDB-lite"/>
    </source>
</evidence>
<sequence>METGTPASPGRRPHTGIICFGLLPYISYSLRPHPLHVSSPHPSPPAPTKAGNPYATDALRGRSEEESG</sequence>
<comment type="caution">
    <text evidence="2">The sequence shown here is derived from an EMBL/GenBank/DDBJ whole genome shotgun (WGS) entry which is preliminary data.</text>
</comment>
<feature type="region of interest" description="Disordered" evidence="1">
    <location>
        <begin position="31"/>
        <end position="68"/>
    </location>
</feature>
<evidence type="ECO:0000313" key="2">
    <source>
        <dbReference type="EMBL" id="KAJ8457866.1"/>
    </source>
</evidence>
<organism evidence="2 3">
    <name type="scientific">Ensete ventricosum</name>
    <name type="common">Abyssinian banana</name>
    <name type="synonym">Musa ensete</name>
    <dbReference type="NCBI Taxonomy" id="4639"/>
    <lineage>
        <taxon>Eukaryota</taxon>
        <taxon>Viridiplantae</taxon>
        <taxon>Streptophyta</taxon>
        <taxon>Embryophyta</taxon>
        <taxon>Tracheophyta</taxon>
        <taxon>Spermatophyta</taxon>
        <taxon>Magnoliopsida</taxon>
        <taxon>Liliopsida</taxon>
        <taxon>Zingiberales</taxon>
        <taxon>Musaceae</taxon>
        <taxon>Ensete</taxon>
    </lineage>
</organism>
<reference evidence="2 3" key="1">
    <citation type="submission" date="2022-12" db="EMBL/GenBank/DDBJ databases">
        <title>Chromosome-scale assembly of the Ensete ventricosum genome.</title>
        <authorList>
            <person name="Dussert Y."/>
            <person name="Stocks J."/>
            <person name="Wendawek A."/>
            <person name="Woldeyes F."/>
            <person name="Nichols R.A."/>
            <person name="Borrell J.S."/>
        </authorList>
    </citation>
    <scope>NUCLEOTIDE SEQUENCE [LARGE SCALE GENOMIC DNA]</scope>
    <source>
        <strain evidence="3">cv. Maze</strain>
        <tissue evidence="2">Seeds</tissue>
    </source>
</reference>
<feature type="compositionally biased region" description="Basic and acidic residues" evidence="1">
    <location>
        <begin position="59"/>
        <end position="68"/>
    </location>
</feature>